<protein>
    <submittedName>
        <fullName evidence="1">Uncharacterized protein</fullName>
    </submittedName>
</protein>
<comment type="caution">
    <text evidence="1">The sequence shown here is derived from an EMBL/GenBank/DDBJ whole genome shotgun (WGS) entry which is preliminary data.</text>
</comment>
<keyword evidence="2" id="KW-1185">Reference proteome</keyword>
<organism evidence="1 2">
    <name type="scientific">Molorchus minor</name>
    <dbReference type="NCBI Taxonomy" id="1323400"/>
    <lineage>
        <taxon>Eukaryota</taxon>
        <taxon>Metazoa</taxon>
        <taxon>Ecdysozoa</taxon>
        <taxon>Arthropoda</taxon>
        <taxon>Hexapoda</taxon>
        <taxon>Insecta</taxon>
        <taxon>Pterygota</taxon>
        <taxon>Neoptera</taxon>
        <taxon>Endopterygota</taxon>
        <taxon>Coleoptera</taxon>
        <taxon>Polyphaga</taxon>
        <taxon>Cucujiformia</taxon>
        <taxon>Chrysomeloidea</taxon>
        <taxon>Cerambycidae</taxon>
        <taxon>Lamiinae</taxon>
        <taxon>Monochamini</taxon>
        <taxon>Molorchus</taxon>
    </lineage>
</organism>
<reference evidence="1" key="1">
    <citation type="journal article" date="2023" name="Insect Mol. Biol.">
        <title>Genome sequencing provides insights into the evolution of gene families encoding plant cell wall-degrading enzymes in longhorned beetles.</title>
        <authorList>
            <person name="Shin N.R."/>
            <person name="Okamura Y."/>
            <person name="Kirsch R."/>
            <person name="Pauchet Y."/>
        </authorList>
    </citation>
    <scope>NUCLEOTIDE SEQUENCE</scope>
    <source>
        <strain evidence="1">MMC_N1</strain>
    </source>
</reference>
<proteinExistence type="predicted"/>
<evidence type="ECO:0000313" key="2">
    <source>
        <dbReference type="Proteomes" id="UP001162164"/>
    </source>
</evidence>
<evidence type="ECO:0000313" key="1">
    <source>
        <dbReference type="EMBL" id="KAJ8984935.1"/>
    </source>
</evidence>
<sequence length="81" mass="9409">MENNKLIMYRYRSVSYKLWFVKMRPEIKNLEGLLSQYIGTNKKIISSSTSSLTAAGDNYGGILLRSGYRFGKRRNRRPGRT</sequence>
<name>A0ABQ9K5Y3_9CUCU</name>
<dbReference type="EMBL" id="JAPWTJ010000023">
    <property type="protein sequence ID" value="KAJ8984935.1"/>
    <property type="molecule type" value="Genomic_DNA"/>
</dbReference>
<accession>A0ABQ9K5Y3</accession>
<gene>
    <name evidence="1" type="ORF">NQ317_012185</name>
</gene>
<dbReference type="Proteomes" id="UP001162164">
    <property type="component" value="Unassembled WGS sequence"/>
</dbReference>